<sequence>MASELLVEVEPSPTLGDATVSRVSQPLHHDIASHFQSRKRRRILYLNKFSQRQAMRPRQDPLTSVLSSLDGQSSSTSISQLSTTPSPSSSTAAGASSLPSATSSTAGGSPYAPAPSSFDAPSSSASTASSTSQVASTSSTSSSVSPRAESDPSSSASFFSSDNASAGTTARTSSSSFILPTSFSSITLGPTSSSSTTATTSTTPVTSSSVSSSRQSSTLSSTTADPSSTGTPTTSSSSTRSDSSSAPPSSTDTITASSTVSRSTPASTTTSSSSSSSSSDIDITTSTFIPPSSSSSASQSTSTYLTTVIIETSPAGGGAATQITSVSTVIASGTLSPNTQSNSSDFFATHHGAIAGLVLGSLAAVAFVAGWIFMALRRHRKQQTGARGSVKPINFAPDAPWRPPLEDDDRNEEVSRSMSEPYGGLVANRSETGHLTRADEPEATSSGHSGSGFGAYGSGSTENHSPVRNASYGPMTYMPGLGQAAETLAYPVEGQFVYPADGQAYTDEFGVAVDAAGRPEFPRRRTPSGGPDPALWFGGREIPYNQLGNSAPSPTNVESSHGHSTAAHGQDAGYMSTSGSGSSGENSNSSPYGHGASTYPTATSSHDHGLPSTPSDSSTYALRPGQAKRSTSRGENPPSSLRYKGKNKSSDSFKSFVSRLRGGRGSSPESPVKSRGPSPTYPPPMYPARVSPTMTRRPTSPTYPGDRPPPGFLRSHTPPPSSLLNSHSPTTTVFAAHAPPRDIPPENMRKPWERAPLTLPPLPSTSAEDPPEPRSLLDPRLSFRLGAVGQSSSSSLRDHVDYSRPIGGLVNNRMNSTTTFDTKDTKDSLEAQRTPHDVDGDDSD</sequence>
<name>A0A0C9SKZ6_PLICR</name>
<evidence type="ECO:0000256" key="2">
    <source>
        <dbReference type="SAM" id="Phobius"/>
    </source>
</evidence>
<keyword evidence="2" id="KW-0472">Membrane</keyword>
<feature type="compositionally biased region" description="Low complexity" evidence="1">
    <location>
        <begin position="576"/>
        <end position="590"/>
    </location>
</feature>
<feature type="compositionally biased region" description="Low complexity" evidence="1">
    <location>
        <begin position="722"/>
        <end position="732"/>
    </location>
</feature>
<accession>A0A0C9SKZ6</accession>
<feature type="region of interest" description="Disordered" evidence="1">
    <location>
        <begin position="52"/>
        <end position="174"/>
    </location>
</feature>
<evidence type="ECO:0000256" key="1">
    <source>
        <dbReference type="SAM" id="MobiDB-lite"/>
    </source>
</evidence>
<proteinExistence type="predicted"/>
<dbReference type="AlphaFoldDB" id="A0A0C9SKZ6"/>
<dbReference type="Proteomes" id="UP000053263">
    <property type="component" value="Unassembled WGS sequence"/>
</dbReference>
<dbReference type="OrthoDB" id="3271244at2759"/>
<dbReference type="EMBL" id="KN832570">
    <property type="protein sequence ID" value="KII84601.1"/>
    <property type="molecule type" value="Genomic_DNA"/>
</dbReference>
<keyword evidence="2" id="KW-1133">Transmembrane helix</keyword>
<feature type="region of interest" description="Disordered" evidence="1">
    <location>
        <begin position="517"/>
        <end position="844"/>
    </location>
</feature>
<feature type="compositionally biased region" description="Pro residues" evidence="1">
    <location>
        <begin position="706"/>
        <end position="721"/>
    </location>
</feature>
<feature type="compositionally biased region" description="Basic and acidic residues" evidence="1">
    <location>
        <begin position="821"/>
        <end position="838"/>
    </location>
</feature>
<evidence type="ECO:0000313" key="3">
    <source>
        <dbReference type="EMBL" id="KII84601.1"/>
    </source>
</evidence>
<evidence type="ECO:0000313" key="4">
    <source>
        <dbReference type="Proteomes" id="UP000053263"/>
    </source>
</evidence>
<feature type="compositionally biased region" description="Low complexity" evidence="1">
    <location>
        <begin position="691"/>
        <end position="704"/>
    </location>
</feature>
<feature type="compositionally biased region" description="Polar residues" evidence="1">
    <location>
        <begin position="546"/>
        <end position="563"/>
    </location>
</feature>
<reference evidence="3 4" key="1">
    <citation type="submission" date="2014-06" db="EMBL/GenBank/DDBJ databases">
        <title>Evolutionary Origins and Diversification of the Mycorrhizal Mutualists.</title>
        <authorList>
            <consortium name="DOE Joint Genome Institute"/>
            <consortium name="Mycorrhizal Genomics Consortium"/>
            <person name="Kohler A."/>
            <person name="Kuo A."/>
            <person name="Nagy L.G."/>
            <person name="Floudas D."/>
            <person name="Copeland A."/>
            <person name="Barry K.W."/>
            <person name="Cichocki N."/>
            <person name="Veneault-Fourrey C."/>
            <person name="LaButti K."/>
            <person name="Lindquist E.A."/>
            <person name="Lipzen A."/>
            <person name="Lundell T."/>
            <person name="Morin E."/>
            <person name="Murat C."/>
            <person name="Riley R."/>
            <person name="Ohm R."/>
            <person name="Sun H."/>
            <person name="Tunlid A."/>
            <person name="Henrissat B."/>
            <person name="Grigoriev I.V."/>
            <person name="Hibbett D.S."/>
            <person name="Martin F."/>
        </authorList>
    </citation>
    <scope>NUCLEOTIDE SEQUENCE [LARGE SCALE GENOMIC DNA]</scope>
    <source>
        <strain evidence="3 4">FD-325 SS-3</strain>
    </source>
</reference>
<protein>
    <submittedName>
        <fullName evidence="3">Unplaced genomic scaffold PLICRscaffold_17, whole genome shotgun sequence</fullName>
    </submittedName>
</protein>
<dbReference type="HOGENOM" id="CLU_337416_0_0_1"/>
<feature type="compositionally biased region" description="Low complexity" evidence="1">
    <location>
        <begin position="63"/>
        <end position="174"/>
    </location>
</feature>
<feature type="compositionally biased region" description="Basic and acidic residues" evidence="1">
    <location>
        <begin position="739"/>
        <end position="753"/>
    </location>
</feature>
<feature type="compositionally biased region" description="Basic and acidic residues" evidence="1">
    <location>
        <begin position="431"/>
        <end position="440"/>
    </location>
</feature>
<keyword evidence="4" id="KW-1185">Reference proteome</keyword>
<gene>
    <name evidence="3" type="ORF">PLICRDRAFT_179411</name>
</gene>
<feature type="transmembrane region" description="Helical" evidence="2">
    <location>
        <begin position="353"/>
        <end position="376"/>
    </location>
</feature>
<feature type="region of interest" description="Disordered" evidence="1">
    <location>
        <begin position="188"/>
        <end position="282"/>
    </location>
</feature>
<keyword evidence="2" id="KW-0812">Transmembrane</keyword>
<organism evidence="3 4">
    <name type="scientific">Plicaturopsis crispa FD-325 SS-3</name>
    <dbReference type="NCBI Taxonomy" id="944288"/>
    <lineage>
        <taxon>Eukaryota</taxon>
        <taxon>Fungi</taxon>
        <taxon>Dikarya</taxon>
        <taxon>Basidiomycota</taxon>
        <taxon>Agaricomycotina</taxon>
        <taxon>Agaricomycetes</taxon>
        <taxon>Agaricomycetidae</taxon>
        <taxon>Amylocorticiales</taxon>
        <taxon>Amylocorticiaceae</taxon>
        <taxon>Plicatura</taxon>
        <taxon>Plicaturopsis crispa</taxon>
    </lineage>
</organism>
<feature type="region of interest" description="Disordered" evidence="1">
    <location>
        <begin position="383"/>
        <end position="468"/>
    </location>
</feature>